<proteinExistence type="predicted"/>
<evidence type="ECO:0000313" key="2">
    <source>
        <dbReference type="Proteomes" id="UP001058124"/>
    </source>
</evidence>
<evidence type="ECO:0000313" key="1">
    <source>
        <dbReference type="EMBL" id="GKX57432.1"/>
    </source>
</evidence>
<dbReference type="AlphaFoldDB" id="A0AAV5N9G0"/>
<protein>
    <recommendedName>
        <fullName evidence="3">Type I toxin-antitoxin system SymE family toxin</fullName>
    </recommendedName>
</protein>
<keyword evidence="2" id="KW-1185">Reference proteome</keyword>
<name>A0AAV5N9G0_9GAMM</name>
<accession>A0AAV5N9G0</accession>
<organism evidence="1 2">
    <name type="scientific">Leminorella grimontii</name>
    <dbReference type="NCBI Taxonomy" id="82981"/>
    <lineage>
        <taxon>Bacteria</taxon>
        <taxon>Pseudomonadati</taxon>
        <taxon>Pseudomonadota</taxon>
        <taxon>Gammaproteobacteria</taxon>
        <taxon>Enterobacterales</taxon>
        <taxon>Budviciaceae</taxon>
        <taxon>Leminorella</taxon>
    </lineage>
</organism>
<comment type="caution">
    <text evidence="1">The sequence shown here is derived from an EMBL/GenBank/DDBJ whole genome shotgun (WGS) entry which is preliminary data.</text>
</comment>
<dbReference type="EMBL" id="BRLH01000015">
    <property type="protein sequence ID" value="GKX57432.1"/>
    <property type="molecule type" value="Genomic_DNA"/>
</dbReference>
<evidence type="ECO:0008006" key="3">
    <source>
        <dbReference type="Google" id="ProtNLM"/>
    </source>
</evidence>
<sequence length="54" mass="5848">MPLKIRVMPGCIVITAQNANELWSCLEGLSIAPFDASAAVRWLRGYPGGLMVTE</sequence>
<dbReference type="Proteomes" id="UP001058124">
    <property type="component" value="Unassembled WGS sequence"/>
</dbReference>
<gene>
    <name evidence="1" type="ORF">SOASR030_35440</name>
</gene>
<reference evidence="1" key="1">
    <citation type="submission" date="2022-06" db="EMBL/GenBank/DDBJ databases">
        <title>Draft genome sequences of Leminorella grimontii str. JCM5902.</title>
        <authorList>
            <person name="Wakabayashi Y."/>
            <person name="Kojima K."/>
        </authorList>
    </citation>
    <scope>NUCLEOTIDE SEQUENCE</scope>
    <source>
        <strain evidence="1">JCM 5902</strain>
    </source>
</reference>